<evidence type="ECO:0000313" key="2">
    <source>
        <dbReference type="Proteomes" id="UP000310158"/>
    </source>
</evidence>
<organism evidence="1 2">
    <name type="scientific">Bondarzewia mesenterica</name>
    <dbReference type="NCBI Taxonomy" id="1095465"/>
    <lineage>
        <taxon>Eukaryota</taxon>
        <taxon>Fungi</taxon>
        <taxon>Dikarya</taxon>
        <taxon>Basidiomycota</taxon>
        <taxon>Agaricomycotina</taxon>
        <taxon>Agaricomycetes</taxon>
        <taxon>Russulales</taxon>
        <taxon>Bondarzewiaceae</taxon>
        <taxon>Bondarzewia</taxon>
    </lineage>
</organism>
<dbReference type="EMBL" id="SGPL01000371">
    <property type="protein sequence ID" value="THH13267.1"/>
    <property type="molecule type" value="Genomic_DNA"/>
</dbReference>
<dbReference type="AlphaFoldDB" id="A0A4S4LMX4"/>
<dbReference type="Proteomes" id="UP000310158">
    <property type="component" value="Unassembled WGS sequence"/>
</dbReference>
<name>A0A4S4LMX4_9AGAM</name>
<keyword evidence="2" id="KW-1185">Reference proteome</keyword>
<dbReference type="OrthoDB" id="3155179at2759"/>
<sequence>MDENAALFTAAEIVILTHSLEDWLFQKQKGREKLEQNLNVDFRQSRLKETMPDIPLKKARYITKLRKEITDWFEFQLSQKLEALQEVKVKLSADELKKYDELANKWNAATPPLNVQRDLAEKHGYQYIKEFVRQMYRQLSMRVFMLHAS</sequence>
<accession>A0A4S4LMX4</accession>
<gene>
    <name evidence="1" type="ORF">EW146_g6927</name>
</gene>
<protein>
    <submittedName>
        <fullName evidence="1">Uncharacterized protein</fullName>
    </submittedName>
</protein>
<reference evidence="1 2" key="1">
    <citation type="submission" date="2019-02" db="EMBL/GenBank/DDBJ databases">
        <title>Genome sequencing of the rare red list fungi Bondarzewia mesenterica.</title>
        <authorList>
            <person name="Buettner E."/>
            <person name="Kellner H."/>
        </authorList>
    </citation>
    <scope>NUCLEOTIDE SEQUENCE [LARGE SCALE GENOMIC DNA]</scope>
    <source>
        <strain evidence="1 2">DSM 108281</strain>
    </source>
</reference>
<comment type="caution">
    <text evidence="1">The sequence shown here is derived from an EMBL/GenBank/DDBJ whole genome shotgun (WGS) entry which is preliminary data.</text>
</comment>
<evidence type="ECO:0000313" key="1">
    <source>
        <dbReference type="EMBL" id="THH13267.1"/>
    </source>
</evidence>
<proteinExistence type="predicted"/>